<evidence type="ECO:0000313" key="5">
    <source>
        <dbReference type="EMBL" id="MBD3690182.1"/>
    </source>
</evidence>
<dbReference type="Gene3D" id="1.10.287.1120">
    <property type="entry name" value="Bipartite methylase S protein"/>
    <property type="match status" value="2"/>
</dbReference>
<name>A0A8I0G952_9ACTO</name>
<proteinExistence type="inferred from homology"/>
<dbReference type="Pfam" id="PF01420">
    <property type="entry name" value="Methylase_S"/>
    <property type="match status" value="2"/>
</dbReference>
<keyword evidence="5" id="KW-0255">Endonuclease</keyword>
<keyword evidence="3" id="KW-0238">DNA-binding</keyword>
<evidence type="ECO:0000256" key="1">
    <source>
        <dbReference type="ARBA" id="ARBA00010923"/>
    </source>
</evidence>
<dbReference type="RefSeq" id="WP_191072298.1">
    <property type="nucleotide sequence ID" value="NZ_CP060506.1"/>
</dbReference>
<accession>A0A8I0G952</accession>
<comment type="caution">
    <text evidence="5">The sequence shown here is derived from an EMBL/GenBank/DDBJ whole genome shotgun (WGS) entry which is preliminary data.</text>
</comment>
<evidence type="ECO:0000259" key="4">
    <source>
        <dbReference type="Pfam" id="PF01420"/>
    </source>
</evidence>
<dbReference type="PANTHER" id="PTHR30408">
    <property type="entry name" value="TYPE-1 RESTRICTION ENZYME ECOKI SPECIFICITY PROTEIN"/>
    <property type="match status" value="1"/>
</dbReference>
<dbReference type="CDD" id="cd17244">
    <property type="entry name" value="RMtype1_S_Apa101655I-TRD2-CR2_like"/>
    <property type="match status" value="1"/>
</dbReference>
<dbReference type="CDD" id="cd17288">
    <property type="entry name" value="RMtype1_S_LlaAI06ORF1089P_TRD1-CR1_like"/>
    <property type="match status" value="1"/>
</dbReference>
<dbReference type="InterPro" id="IPR044946">
    <property type="entry name" value="Restrct_endonuc_typeI_TRD_sf"/>
</dbReference>
<sequence>MSTELIPELRFEGFNGSWKHTHIGDVSTIGNGRDYKHLKPGPIPVYGTGGYMCSVNSALSFERDAIGIGRKGTIDHPYILKAPFWTVDTLFFAIPKTNLGINFLQCCFDLVNWKELDESTGLPSLSKRAIASAGITLPAPFAEQRAIGAFFAKLDELIAQHRVKRETLQRTKTALLQKMFPRKGADAPELRFPGFDGPWHTVKLEDICDLVIGRTPSRDNPSLWGGTLPWVSISDMRHGSTVTETTEHITPSGAVGGRLIPTGTILLSFKLTLGRLSFAGVDLYTNEAIAALPIKNQSKLDSTYLLHHLSSFDFYAGRNRATKGVTLNQQSLQDIPIYFPKALAEQRAIGTFFAKLDELISAEQTYVDKLQQTKVALLQKMFPRPGGAR</sequence>
<evidence type="ECO:0000256" key="2">
    <source>
        <dbReference type="ARBA" id="ARBA00022747"/>
    </source>
</evidence>
<reference evidence="5 6" key="1">
    <citation type="submission" date="2020-08" db="EMBL/GenBank/DDBJ databases">
        <title>Winkia gen. nov., sp. nov., isolated from faeces of the Anser albifrons in China.</title>
        <authorList>
            <person name="Liu Q."/>
        </authorList>
    </citation>
    <scope>NUCLEOTIDE SEQUENCE [LARGE SCALE GENOMIC DNA]</scope>
    <source>
        <strain evidence="5 6">C62</strain>
    </source>
</reference>
<gene>
    <name evidence="5" type="ORF">H8R10_08080</name>
</gene>
<feature type="domain" description="Type I restriction modification DNA specificity" evidence="4">
    <location>
        <begin position="198"/>
        <end position="366"/>
    </location>
</feature>
<keyword evidence="6" id="KW-1185">Reference proteome</keyword>
<feature type="domain" description="Type I restriction modification DNA specificity" evidence="4">
    <location>
        <begin position="17"/>
        <end position="167"/>
    </location>
</feature>
<dbReference type="InterPro" id="IPR052021">
    <property type="entry name" value="Type-I_RS_S_subunit"/>
</dbReference>
<protein>
    <submittedName>
        <fullName evidence="5">Restriction endonuclease subunit S</fullName>
    </submittedName>
</protein>
<keyword evidence="5" id="KW-0378">Hydrolase</keyword>
<dbReference type="SUPFAM" id="SSF116734">
    <property type="entry name" value="DNA methylase specificity domain"/>
    <property type="match status" value="2"/>
</dbReference>
<keyword evidence="2" id="KW-0680">Restriction system</keyword>
<dbReference type="EMBL" id="JACRUO010000003">
    <property type="protein sequence ID" value="MBD3690182.1"/>
    <property type="molecule type" value="Genomic_DNA"/>
</dbReference>
<dbReference type="GO" id="GO:0009307">
    <property type="term" value="P:DNA restriction-modification system"/>
    <property type="evidence" value="ECO:0007669"/>
    <property type="project" value="UniProtKB-KW"/>
</dbReference>
<organism evidence="5 6">
    <name type="scientific">Nanchangia anserum</name>
    <dbReference type="NCBI Taxonomy" id="2692125"/>
    <lineage>
        <taxon>Bacteria</taxon>
        <taxon>Bacillati</taxon>
        <taxon>Actinomycetota</taxon>
        <taxon>Actinomycetes</taxon>
        <taxon>Actinomycetales</taxon>
        <taxon>Actinomycetaceae</taxon>
        <taxon>Nanchangia</taxon>
    </lineage>
</organism>
<dbReference type="GO" id="GO:0004519">
    <property type="term" value="F:endonuclease activity"/>
    <property type="evidence" value="ECO:0007669"/>
    <property type="project" value="UniProtKB-KW"/>
</dbReference>
<dbReference type="Gene3D" id="3.90.220.20">
    <property type="entry name" value="DNA methylase specificity domains"/>
    <property type="match status" value="2"/>
</dbReference>
<evidence type="ECO:0000313" key="6">
    <source>
        <dbReference type="Proteomes" id="UP000627538"/>
    </source>
</evidence>
<dbReference type="GO" id="GO:0003677">
    <property type="term" value="F:DNA binding"/>
    <property type="evidence" value="ECO:0007669"/>
    <property type="project" value="UniProtKB-KW"/>
</dbReference>
<dbReference type="Proteomes" id="UP000627538">
    <property type="component" value="Unassembled WGS sequence"/>
</dbReference>
<evidence type="ECO:0000256" key="3">
    <source>
        <dbReference type="ARBA" id="ARBA00023125"/>
    </source>
</evidence>
<keyword evidence="5" id="KW-0540">Nuclease</keyword>
<dbReference type="AlphaFoldDB" id="A0A8I0G952"/>
<comment type="similarity">
    <text evidence="1">Belongs to the type-I restriction system S methylase family.</text>
</comment>
<dbReference type="InterPro" id="IPR000055">
    <property type="entry name" value="Restrct_endonuc_typeI_TRD"/>
</dbReference>
<dbReference type="PANTHER" id="PTHR30408:SF12">
    <property type="entry name" value="TYPE I RESTRICTION ENZYME MJAVIII SPECIFICITY SUBUNIT"/>
    <property type="match status" value="1"/>
</dbReference>